<sequence>MEVRVIPDSAETLPAIVKRMAVEEPDRTFIRTVDGLSATWSQLQSSVEEWAARFVALGVERGDVVVTILDAGLDSVAVWLGLASIGAIDAATNPEFRGRMLAYAVNNCAPQLLVVAPQYVSVVEAVGADLRTVERVLVLDEDGYVSQQNSSLPGITRAASVSVDITAGRDRSSVPEFHDIACITYTSGTTGPSKAVRLPWGQLHSINSGTFPIEDLTSADIFYCTTSHAHFGSKSIPYNAAMVGGQVVMRSRFALVSFWDDVVKFKVTTGMLVGSMADVLMRDHNAPSGPTTLKNLFMAPLGSNYREFSAKFGVRVCTVYNSTEGGVAIRSGWNPTNARTVGRLRDGYPGFEVRLVDANDYEVADGTAGECVVRSRVPWVMNAGYLNDDTATATAWRNGWFHTGDALVRTPDGDYIFIDRFKDAIRRRGENISSFEVEADVLRNPEIVECAAVAVPADSVEDEVLLFAVRRPGSTITAQDLHEDLQSRMTRFMVPRYIEFVDELPKTQATLRVIKADLRQRGIGPDTWDGKHQSPRAQASVGANT</sequence>
<dbReference type="Pfam" id="PF13193">
    <property type="entry name" value="AMP-binding_C"/>
    <property type="match status" value="1"/>
</dbReference>
<dbReference type="Gene3D" id="3.40.50.12780">
    <property type="entry name" value="N-terminal domain of ligase-like"/>
    <property type="match status" value="1"/>
</dbReference>
<dbReference type="Proteomes" id="UP000093795">
    <property type="component" value="Unassembled WGS sequence"/>
</dbReference>
<dbReference type="PANTHER" id="PTHR43201">
    <property type="entry name" value="ACYL-COA SYNTHETASE"/>
    <property type="match status" value="1"/>
</dbReference>
<dbReference type="InterPro" id="IPR020845">
    <property type="entry name" value="AMP-binding_CS"/>
</dbReference>
<dbReference type="PROSITE" id="PS00455">
    <property type="entry name" value="AMP_BINDING"/>
    <property type="match status" value="1"/>
</dbReference>
<dbReference type="Gene3D" id="3.30.300.30">
    <property type="match status" value="1"/>
</dbReference>
<dbReference type="AlphaFoldDB" id="A0A1A3BXE3"/>
<organism evidence="6 7">
    <name type="scientific">Mycobacterium asiaticum</name>
    <dbReference type="NCBI Taxonomy" id="1790"/>
    <lineage>
        <taxon>Bacteria</taxon>
        <taxon>Bacillati</taxon>
        <taxon>Actinomycetota</taxon>
        <taxon>Actinomycetes</taxon>
        <taxon>Mycobacteriales</taxon>
        <taxon>Mycobacteriaceae</taxon>
        <taxon>Mycobacterium</taxon>
    </lineage>
</organism>
<comment type="caution">
    <text evidence="6">The sequence shown here is derived from an EMBL/GenBank/DDBJ whole genome shotgun (WGS) entry which is preliminary data.</text>
</comment>
<dbReference type="Pfam" id="PF00501">
    <property type="entry name" value="AMP-binding"/>
    <property type="match status" value="1"/>
</dbReference>
<evidence type="ECO:0000313" key="7">
    <source>
        <dbReference type="Proteomes" id="UP000093795"/>
    </source>
</evidence>
<feature type="domain" description="AMP-binding enzyme C-terminal" evidence="5">
    <location>
        <begin position="436"/>
        <end position="508"/>
    </location>
</feature>
<evidence type="ECO:0000259" key="4">
    <source>
        <dbReference type="Pfam" id="PF00501"/>
    </source>
</evidence>
<evidence type="ECO:0000256" key="1">
    <source>
        <dbReference type="ARBA" id="ARBA00006432"/>
    </source>
</evidence>
<gene>
    <name evidence="6" type="ORF">A9X01_02240</name>
</gene>
<dbReference type="InterPro" id="IPR045851">
    <property type="entry name" value="AMP-bd_C_sf"/>
</dbReference>
<protein>
    <recommendedName>
        <fullName evidence="8">ATP-dependent acyl-CoA ligase</fullName>
    </recommendedName>
</protein>
<comment type="similarity">
    <text evidence="1">Belongs to the ATP-dependent AMP-binding enzyme family.</text>
</comment>
<reference evidence="6 7" key="1">
    <citation type="submission" date="2016-06" db="EMBL/GenBank/DDBJ databases">
        <authorList>
            <person name="Kjaerup R.B."/>
            <person name="Dalgaard T.S."/>
            <person name="Juul-Madsen H.R."/>
        </authorList>
    </citation>
    <scope>NUCLEOTIDE SEQUENCE [LARGE SCALE GENOMIC DNA]</scope>
    <source>
        <strain evidence="6 7">1081914.2</strain>
    </source>
</reference>
<evidence type="ECO:0000259" key="5">
    <source>
        <dbReference type="Pfam" id="PF13193"/>
    </source>
</evidence>
<evidence type="ECO:0000256" key="2">
    <source>
        <dbReference type="ARBA" id="ARBA00022598"/>
    </source>
</evidence>
<dbReference type="EMBL" id="LZKQ01000224">
    <property type="protein sequence ID" value="OBI79580.1"/>
    <property type="molecule type" value="Genomic_DNA"/>
</dbReference>
<dbReference type="GO" id="GO:0031956">
    <property type="term" value="F:medium-chain fatty acid-CoA ligase activity"/>
    <property type="evidence" value="ECO:0007669"/>
    <property type="project" value="TreeGrafter"/>
</dbReference>
<feature type="domain" description="AMP-dependent synthetase/ligase" evidence="4">
    <location>
        <begin position="20"/>
        <end position="381"/>
    </location>
</feature>
<proteinExistence type="inferred from homology"/>
<dbReference type="SUPFAM" id="SSF56801">
    <property type="entry name" value="Acetyl-CoA synthetase-like"/>
    <property type="match status" value="1"/>
</dbReference>
<dbReference type="InterPro" id="IPR000873">
    <property type="entry name" value="AMP-dep_synth/lig_dom"/>
</dbReference>
<evidence type="ECO:0008006" key="8">
    <source>
        <dbReference type="Google" id="ProtNLM"/>
    </source>
</evidence>
<keyword evidence="2" id="KW-0436">Ligase</keyword>
<name>A0A1A3BXE3_MYCAS</name>
<feature type="region of interest" description="Disordered" evidence="3">
    <location>
        <begin position="524"/>
        <end position="545"/>
    </location>
</feature>
<dbReference type="InterPro" id="IPR042099">
    <property type="entry name" value="ANL_N_sf"/>
</dbReference>
<evidence type="ECO:0000256" key="3">
    <source>
        <dbReference type="SAM" id="MobiDB-lite"/>
    </source>
</evidence>
<evidence type="ECO:0000313" key="6">
    <source>
        <dbReference type="EMBL" id="OBI79580.1"/>
    </source>
</evidence>
<accession>A0A1A3BXE3</accession>
<dbReference type="InterPro" id="IPR025110">
    <property type="entry name" value="AMP-bd_C"/>
</dbReference>
<dbReference type="PANTHER" id="PTHR43201:SF5">
    <property type="entry name" value="MEDIUM-CHAIN ACYL-COA LIGASE ACSF2, MITOCHONDRIAL"/>
    <property type="match status" value="1"/>
</dbReference>
<feature type="compositionally biased region" description="Polar residues" evidence="3">
    <location>
        <begin position="535"/>
        <end position="545"/>
    </location>
</feature>
<dbReference type="GO" id="GO:0006631">
    <property type="term" value="P:fatty acid metabolic process"/>
    <property type="evidence" value="ECO:0007669"/>
    <property type="project" value="TreeGrafter"/>
</dbReference>